<dbReference type="InterPro" id="IPR045851">
    <property type="entry name" value="AMP-bd_C_sf"/>
</dbReference>
<sequence length="802" mass="88019">MVHARRASLTNPCFEGHGTFDVPFHTTRTKFLVPADQSQHAFLQVVLRDTDFEWTYHDQPLTNLDQAEHHHLAADRARGFTLTGSHLRFAIYRGPADRHLFCTTFHHALLGAWSESIVMAESLEYYHGVKTQPRPQYHEFIRHLTHIDQKSMAAFWRDNLDGVKLHPTIQFPRESNAKPTEHGEIRHPVSTSLLAIKQLCCGMGLTVNSLLRAIRALTFARYLGENEEVTLGVLVSGRNVPVAQVDMSPEQPLFNVLLVYQNYPGVQSDTDLPIRLSLLDSHDPTDVPLILVAAHQSTHLYVKVGFQTRVFSNDYVECFVEHLETTIRSLITTSPSDLLTSLGMLSEPEHELLTSDWARNPIKLPTGSYAHEGFLSCVHSGPGRVAIRDGEQKYTYGQLHLMATHLTHRLHQTGKGGPDQVVGILAGNSVELIVGQLAVWMTGSAFVVIAPDYPVERQQFILADAVCVAVVGHPALLAAFKPDTPTPQLAIDLSSLQSNCAVGRTSQSEIDGGSLAYVIYTSGTTGTPKGVMHEHGAAANHLQGFIRTTGMTADVVTPTLLTPTFDVSVSEIWTTLSVGGRLLITQGDQRRALQQATRAACTPSLVSLFEPSDFPSLHNLVLTGEPSSQALVDKWSTSLRLFNWYGPTEVANGSHCAELKPGATVTIGRPFPNAVGLILDEHLRPSLVSIIGQLYLGGKGLARGYLNRPELTAEKFITWPMTGERLYQSGDLARWLPHGQMECLGRIDHQVKVRGFRVELGEVEAVLETHPSVTQACVLAQDTRLVGYVGPALSGGSEAVLD</sequence>
<dbReference type="Gene3D" id="3.30.559.30">
    <property type="entry name" value="Nonribosomal peptide synthetase, condensation domain"/>
    <property type="match status" value="2"/>
</dbReference>
<evidence type="ECO:0000256" key="2">
    <source>
        <dbReference type="ARBA" id="ARBA00022553"/>
    </source>
</evidence>
<dbReference type="Gene3D" id="3.40.50.12780">
    <property type="entry name" value="N-terminal domain of ligase-like"/>
    <property type="match status" value="1"/>
</dbReference>
<dbReference type="OrthoDB" id="416786at2759"/>
<dbReference type="NCBIfam" id="TIGR01733">
    <property type="entry name" value="AA-adenyl-dom"/>
    <property type="match status" value="1"/>
</dbReference>
<dbReference type="Proteomes" id="UP001150569">
    <property type="component" value="Unassembled WGS sequence"/>
</dbReference>
<dbReference type="Pfam" id="PF00668">
    <property type="entry name" value="Condensation"/>
    <property type="match status" value="1"/>
</dbReference>
<dbReference type="Gene3D" id="3.30.559.10">
    <property type="entry name" value="Chloramphenicol acetyltransferase-like domain"/>
    <property type="match status" value="1"/>
</dbReference>
<dbReference type="InterPro" id="IPR020845">
    <property type="entry name" value="AMP-binding_CS"/>
</dbReference>
<protein>
    <recommendedName>
        <fullName evidence="7">Carrier domain-containing protein</fullName>
    </recommendedName>
</protein>
<feature type="domain" description="AMP-dependent synthetase/ligase" evidence="3">
    <location>
        <begin position="380"/>
        <end position="706"/>
    </location>
</feature>
<keyword evidence="2" id="KW-0597">Phosphoprotein</keyword>
<dbReference type="Pfam" id="PF00501">
    <property type="entry name" value="AMP-binding"/>
    <property type="match status" value="1"/>
</dbReference>
<evidence type="ECO:0008006" key="7">
    <source>
        <dbReference type="Google" id="ProtNLM"/>
    </source>
</evidence>
<comment type="caution">
    <text evidence="5">The sequence shown here is derived from an EMBL/GenBank/DDBJ whole genome shotgun (WGS) entry which is preliminary data.</text>
</comment>
<gene>
    <name evidence="5" type="ORF">IWQ60_007240</name>
</gene>
<dbReference type="InterPro" id="IPR000873">
    <property type="entry name" value="AMP-dep_synth/lig_dom"/>
</dbReference>
<dbReference type="PANTHER" id="PTHR45527">
    <property type="entry name" value="NONRIBOSOMAL PEPTIDE SYNTHETASE"/>
    <property type="match status" value="1"/>
</dbReference>
<dbReference type="PANTHER" id="PTHR45527:SF1">
    <property type="entry name" value="FATTY ACID SYNTHASE"/>
    <property type="match status" value="1"/>
</dbReference>
<keyword evidence="1" id="KW-0596">Phosphopantetheine</keyword>
<dbReference type="Gene3D" id="3.30.300.30">
    <property type="match status" value="1"/>
</dbReference>
<evidence type="ECO:0000259" key="4">
    <source>
        <dbReference type="Pfam" id="PF00668"/>
    </source>
</evidence>
<dbReference type="CDD" id="cd05930">
    <property type="entry name" value="A_NRPS"/>
    <property type="match status" value="1"/>
</dbReference>
<evidence type="ECO:0000259" key="3">
    <source>
        <dbReference type="Pfam" id="PF00501"/>
    </source>
</evidence>
<organism evidence="5 6">
    <name type="scientific">Tieghemiomyces parasiticus</name>
    <dbReference type="NCBI Taxonomy" id="78921"/>
    <lineage>
        <taxon>Eukaryota</taxon>
        <taxon>Fungi</taxon>
        <taxon>Fungi incertae sedis</taxon>
        <taxon>Zoopagomycota</taxon>
        <taxon>Kickxellomycotina</taxon>
        <taxon>Dimargaritomycetes</taxon>
        <taxon>Dimargaritales</taxon>
        <taxon>Dimargaritaceae</taxon>
        <taxon>Tieghemiomyces</taxon>
    </lineage>
</organism>
<dbReference type="InterPro" id="IPR001242">
    <property type="entry name" value="Condensation_dom"/>
</dbReference>
<dbReference type="GO" id="GO:0005737">
    <property type="term" value="C:cytoplasm"/>
    <property type="evidence" value="ECO:0007669"/>
    <property type="project" value="TreeGrafter"/>
</dbReference>
<dbReference type="AlphaFoldDB" id="A0A9W8A2B2"/>
<name>A0A9W8A2B2_9FUNG</name>
<evidence type="ECO:0000313" key="6">
    <source>
        <dbReference type="Proteomes" id="UP001150569"/>
    </source>
</evidence>
<evidence type="ECO:0000256" key="1">
    <source>
        <dbReference type="ARBA" id="ARBA00022450"/>
    </source>
</evidence>
<dbReference type="GO" id="GO:0044550">
    <property type="term" value="P:secondary metabolite biosynthetic process"/>
    <property type="evidence" value="ECO:0007669"/>
    <property type="project" value="TreeGrafter"/>
</dbReference>
<dbReference type="GO" id="GO:0031177">
    <property type="term" value="F:phosphopantetheine binding"/>
    <property type="evidence" value="ECO:0007669"/>
    <property type="project" value="TreeGrafter"/>
</dbReference>
<evidence type="ECO:0000313" key="5">
    <source>
        <dbReference type="EMBL" id="KAJ1919449.1"/>
    </source>
</evidence>
<dbReference type="GO" id="GO:0043041">
    <property type="term" value="P:amino acid activation for nonribosomal peptide biosynthetic process"/>
    <property type="evidence" value="ECO:0007669"/>
    <property type="project" value="TreeGrafter"/>
</dbReference>
<dbReference type="InterPro" id="IPR023213">
    <property type="entry name" value="CAT-like_dom_sf"/>
</dbReference>
<feature type="domain" description="Condensation" evidence="4">
    <location>
        <begin position="37"/>
        <end position="241"/>
    </location>
</feature>
<dbReference type="SUPFAM" id="SSF56801">
    <property type="entry name" value="Acetyl-CoA synthetase-like"/>
    <property type="match status" value="1"/>
</dbReference>
<dbReference type="EMBL" id="JANBPT010000472">
    <property type="protein sequence ID" value="KAJ1919449.1"/>
    <property type="molecule type" value="Genomic_DNA"/>
</dbReference>
<reference evidence="5" key="1">
    <citation type="submission" date="2022-07" db="EMBL/GenBank/DDBJ databases">
        <title>Phylogenomic reconstructions and comparative analyses of Kickxellomycotina fungi.</title>
        <authorList>
            <person name="Reynolds N.K."/>
            <person name="Stajich J.E."/>
            <person name="Barry K."/>
            <person name="Grigoriev I.V."/>
            <person name="Crous P."/>
            <person name="Smith M.E."/>
        </authorList>
    </citation>
    <scope>NUCLEOTIDE SEQUENCE</scope>
    <source>
        <strain evidence="5">RSA 861</strain>
    </source>
</reference>
<dbReference type="InterPro" id="IPR010071">
    <property type="entry name" value="AA_adenyl_dom"/>
</dbReference>
<dbReference type="PROSITE" id="PS00455">
    <property type="entry name" value="AMP_BINDING"/>
    <property type="match status" value="1"/>
</dbReference>
<dbReference type="GO" id="GO:0003824">
    <property type="term" value="F:catalytic activity"/>
    <property type="evidence" value="ECO:0007669"/>
    <property type="project" value="InterPro"/>
</dbReference>
<accession>A0A9W8A2B2</accession>
<proteinExistence type="predicted"/>
<keyword evidence="6" id="KW-1185">Reference proteome</keyword>
<dbReference type="SUPFAM" id="SSF52777">
    <property type="entry name" value="CoA-dependent acyltransferases"/>
    <property type="match status" value="2"/>
</dbReference>
<dbReference type="InterPro" id="IPR042099">
    <property type="entry name" value="ANL_N_sf"/>
</dbReference>